<evidence type="ECO:0000313" key="2">
    <source>
        <dbReference type="EMBL" id="ELZ08551.1"/>
    </source>
</evidence>
<comment type="caution">
    <text evidence="2">The sequence shown here is derived from an EMBL/GenBank/DDBJ whole genome shotgun (WGS) entry which is preliminary data.</text>
</comment>
<dbReference type="OrthoDB" id="331239at2157"/>
<evidence type="ECO:0008006" key="4">
    <source>
        <dbReference type="Google" id="ProtNLM"/>
    </source>
</evidence>
<evidence type="ECO:0000256" key="1">
    <source>
        <dbReference type="SAM" id="MobiDB-lite"/>
    </source>
</evidence>
<sequence length="295" mass="31442">MTELKRFLTALYDSFSEAELQALQHGRERYLKLVENGAIPKDGAVPVYHAANADVTLDVGLEAEETERGMEIYITGSRDGDESGLAFTVDLFDLVDIDDFDELDYEDILGAGTGPGRSVPRKPGDDVAAGDELRDAGGLSVDAVHGIGIQFSNDLADAGIETVVDLVAHTPEELATIVSSEGATVSPGRANDWIEQARGMITVLSGGQPIEFVDDIGPTIGGRLREHGIDTLEQLVETDPSEIAESVSTDSRSVSPDRTARWLDEADALLAELESAENAAADDRPPSETDATDDT</sequence>
<dbReference type="Pfam" id="PF14520">
    <property type="entry name" value="HHH_5"/>
    <property type="match status" value="1"/>
</dbReference>
<gene>
    <name evidence="2" type="ORF">C479_14468</name>
</gene>
<keyword evidence="3" id="KW-1185">Reference proteome</keyword>
<dbReference type="RefSeq" id="WP_007704053.1">
    <property type="nucleotide sequence ID" value="NZ_AOIQ01000021.1"/>
</dbReference>
<feature type="region of interest" description="Disordered" evidence="1">
    <location>
        <begin position="275"/>
        <end position="295"/>
    </location>
</feature>
<dbReference type="STRING" id="1227490.C479_14468"/>
<protein>
    <recommendedName>
        <fullName evidence="4">DUF4332 domain-containing protein</fullName>
    </recommendedName>
</protein>
<dbReference type="EMBL" id="AOIQ01000021">
    <property type="protein sequence ID" value="ELZ08551.1"/>
    <property type="molecule type" value="Genomic_DNA"/>
</dbReference>
<dbReference type="Gene3D" id="1.10.150.20">
    <property type="entry name" value="5' to 3' exonuclease, C-terminal subdomain"/>
    <property type="match status" value="2"/>
</dbReference>
<reference evidence="2 3" key="1">
    <citation type="journal article" date="2014" name="PLoS Genet.">
        <title>Phylogenetically driven sequencing of extremely halophilic archaea reveals strategies for static and dynamic osmo-response.</title>
        <authorList>
            <person name="Becker E.A."/>
            <person name="Seitzer P.M."/>
            <person name="Tritt A."/>
            <person name="Larsen D."/>
            <person name="Krusor M."/>
            <person name="Yao A.I."/>
            <person name="Wu D."/>
            <person name="Madern D."/>
            <person name="Eisen J.A."/>
            <person name="Darling A.E."/>
            <person name="Facciotti M.T."/>
        </authorList>
    </citation>
    <scope>NUCLEOTIDE SEQUENCE [LARGE SCALE GENOMIC DNA]</scope>
    <source>
        <strain evidence="2 3">JCM 14624</strain>
    </source>
</reference>
<dbReference type="AlphaFoldDB" id="M0BCC7"/>
<dbReference type="Proteomes" id="UP000011560">
    <property type="component" value="Unassembled WGS sequence"/>
</dbReference>
<proteinExistence type="predicted"/>
<evidence type="ECO:0000313" key="3">
    <source>
        <dbReference type="Proteomes" id="UP000011560"/>
    </source>
</evidence>
<name>M0BCC7_9EURY</name>
<organism evidence="2 3">
    <name type="scientific">Halovivax asiaticus JCM 14624</name>
    <dbReference type="NCBI Taxonomy" id="1227490"/>
    <lineage>
        <taxon>Archaea</taxon>
        <taxon>Methanobacteriati</taxon>
        <taxon>Methanobacteriota</taxon>
        <taxon>Stenosarchaea group</taxon>
        <taxon>Halobacteria</taxon>
        <taxon>Halobacteriales</taxon>
        <taxon>Natrialbaceae</taxon>
        <taxon>Halovivax</taxon>
    </lineage>
</organism>
<accession>M0BCC7</accession>